<evidence type="ECO:0000256" key="3">
    <source>
        <dbReference type="ARBA" id="ARBA00022729"/>
    </source>
</evidence>
<dbReference type="GO" id="GO:0005886">
    <property type="term" value="C:plasma membrane"/>
    <property type="evidence" value="ECO:0007669"/>
    <property type="project" value="TreeGrafter"/>
</dbReference>
<dbReference type="PANTHER" id="PTHR13771">
    <property type="entry name" value="INTERCELLULAR ADHESION MOLECULE"/>
    <property type="match status" value="1"/>
</dbReference>
<feature type="compositionally biased region" description="Low complexity" evidence="11">
    <location>
        <begin position="52"/>
        <end position="69"/>
    </location>
</feature>
<evidence type="ECO:0000256" key="11">
    <source>
        <dbReference type="SAM" id="MobiDB-lite"/>
    </source>
</evidence>
<feature type="compositionally biased region" description="Basic and acidic residues" evidence="11">
    <location>
        <begin position="596"/>
        <end position="612"/>
    </location>
</feature>
<name>A0A8U8CFB2_GEOPR</name>
<dbReference type="AlphaFoldDB" id="A0A8U8CFB2"/>
<keyword evidence="7 12" id="KW-0472">Membrane</keyword>
<feature type="compositionally biased region" description="Gly residues" evidence="11">
    <location>
        <begin position="613"/>
        <end position="624"/>
    </location>
</feature>
<dbReference type="InterPro" id="IPR003598">
    <property type="entry name" value="Ig_sub2"/>
</dbReference>
<dbReference type="InterPro" id="IPR013783">
    <property type="entry name" value="Ig-like_fold"/>
</dbReference>
<feature type="transmembrane region" description="Helical" evidence="12">
    <location>
        <begin position="1063"/>
        <end position="1085"/>
    </location>
</feature>
<keyword evidence="4" id="KW-0677">Repeat</keyword>
<dbReference type="Gene3D" id="2.60.40.10">
    <property type="entry name" value="Immunoglobulins"/>
    <property type="match status" value="7"/>
</dbReference>
<evidence type="ECO:0000256" key="2">
    <source>
        <dbReference type="ARBA" id="ARBA00022692"/>
    </source>
</evidence>
<feature type="compositionally biased region" description="Low complexity" evidence="11">
    <location>
        <begin position="33"/>
        <end position="44"/>
    </location>
</feature>
<comment type="subcellular location">
    <subcellularLocation>
        <location evidence="1">Membrane</location>
        <topology evidence="1">Single-pass type I membrane protein</topology>
    </subcellularLocation>
</comment>
<keyword evidence="5" id="KW-0130">Cell adhesion</keyword>
<proteinExistence type="predicted"/>
<keyword evidence="8" id="KW-1015">Disulfide bond</keyword>
<dbReference type="InterPro" id="IPR048679">
    <property type="entry name" value="ICAM1_3_5_D2"/>
</dbReference>
<sequence>PSTAAAAPARGTTPRWGSTPPCPRPPGPGGSAGKASGSTTCPGGAPAPSPAPAAAATPRPTPAPASSCTVSALGSPWGHRGDTAVASASSAELPERVELEPVPAVAVGDSRNLTCHVREVAPLRNLTVTLRRGAETLRTESFGDAEGSASVAVSHVLTVTRGDHGQDVTCHAELSLRPHGPLFARAAVPVTLSVFGERRPWRPCPHRGDRVVTLAVIGILSPVLGTCPSAGDPASPPGVPAALPDPPQLQAPAILEAGAVANASCRITGAFPAGDIRVTAALDQEPLNVTAAVAGDTVTASTALSPRSPGPRELSCTAAVATVARTARRQLHVYRFPAPALELSPAPAAAGSEVTVTCHAGNTEPPAARLQLRDADGGVLAEGPQPRLQLRLLARRHDDGREFRCRASLAVGDSVVTKDADARLAVLCECRASRGPARPSRHSPNTLFFSPDLPEIPASGCPGNRTWVRGAREALSCRATGNPAPTVVCGRDGVAVATGEPEPVTRSRAGTYVCNATNALGTRSRRVTVRVECEWHRVGVRGPLGGRRGDRVASVSPQDEPTMSESGCPARRVWVEGQRRELECRADGDPPPSTRCARDGGTRDGGTRDGGTRDGGTQHGGTQHGGTRDGGTRDGGTQHGGTQHGGTQHGGTRDGGTRDGGTQHGGTQHGGTQHGGTQHGGSQHGGVARGRVVTRADGGRYVCRATNRHGVAVRSVLVTVEYQPSLGERGCPERRRWLEGTPAELGCAATGNPPPRVTCAKLGDPANATELGDSQEPPRATANVTHAHAGTYQCRATNAHGSAVRNVSVAVEYGPAGVTVRVLPSANVTRGGGFTVDCGAEGVPAPTYTWALPPAPNLRWAADNRSVTVTGATTANRGLYTCTASNRHGRRAGSVVVRVDGGGSGEAAAAAGSAALPGIGPCPVLAACPAGPARAGGPAPVSAALPRYRRPCPGVGGPAPVPAALPRCRRPCPGVGGPAPGPGRVSGPAPVSAALPRYRRPCPGIGGLPGAAALPPYRRPCPGCRPLPVSALPRVGALPRVRPCPCRGALPRCQRRLPPAESWLVLLAALGALGAVTALGLGWPWPAGST</sequence>
<dbReference type="GO" id="GO:0005178">
    <property type="term" value="F:integrin binding"/>
    <property type="evidence" value="ECO:0007669"/>
    <property type="project" value="InterPro"/>
</dbReference>
<keyword evidence="3" id="KW-0732">Signal</keyword>
<dbReference type="CDD" id="cd00096">
    <property type="entry name" value="Ig"/>
    <property type="match status" value="1"/>
</dbReference>
<keyword evidence="9" id="KW-0325">Glycoprotein</keyword>
<dbReference type="GO" id="GO:0098609">
    <property type="term" value="P:cell-cell adhesion"/>
    <property type="evidence" value="ECO:0007669"/>
    <property type="project" value="InterPro"/>
</dbReference>
<accession>A0A8U8CFB2</accession>
<organism evidence="13 14">
    <name type="scientific">Geospiza parvula</name>
    <name type="common">Small tree-finch</name>
    <name type="synonym">Camarhynchus parvulus</name>
    <dbReference type="NCBI Taxonomy" id="87175"/>
    <lineage>
        <taxon>Eukaryota</taxon>
        <taxon>Metazoa</taxon>
        <taxon>Chordata</taxon>
        <taxon>Craniata</taxon>
        <taxon>Vertebrata</taxon>
        <taxon>Euteleostomi</taxon>
        <taxon>Archelosauria</taxon>
        <taxon>Archosauria</taxon>
        <taxon>Dinosauria</taxon>
        <taxon>Saurischia</taxon>
        <taxon>Theropoda</taxon>
        <taxon>Coelurosauria</taxon>
        <taxon>Aves</taxon>
        <taxon>Neognathae</taxon>
        <taxon>Neoaves</taxon>
        <taxon>Telluraves</taxon>
        <taxon>Australaves</taxon>
        <taxon>Passeriformes</taxon>
        <taxon>Thraupidae</taxon>
        <taxon>Camarhynchus</taxon>
    </lineage>
</organism>
<keyword evidence="14" id="KW-1185">Reference proteome</keyword>
<evidence type="ECO:0000256" key="7">
    <source>
        <dbReference type="ARBA" id="ARBA00023136"/>
    </source>
</evidence>
<feature type="compositionally biased region" description="Basic and acidic residues" evidence="11">
    <location>
        <begin position="573"/>
        <end position="588"/>
    </location>
</feature>
<reference evidence="13" key="1">
    <citation type="submission" date="2025-08" db="UniProtKB">
        <authorList>
            <consortium name="Ensembl"/>
        </authorList>
    </citation>
    <scope>IDENTIFICATION</scope>
</reference>
<dbReference type="InterPro" id="IPR007110">
    <property type="entry name" value="Ig-like_dom"/>
</dbReference>
<evidence type="ECO:0000256" key="4">
    <source>
        <dbReference type="ARBA" id="ARBA00022737"/>
    </source>
</evidence>
<evidence type="ECO:0000256" key="5">
    <source>
        <dbReference type="ARBA" id="ARBA00022889"/>
    </source>
</evidence>
<keyword evidence="6 12" id="KW-1133">Transmembrane helix</keyword>
<feature type="compositionally biased region" description="Low complexity" evidence="11">
    <location>
        <begin position="1"/>
        <end position="19"/>
    </location>
</feature>
<dbReference type="InterPro" id="IPR036179">
    <property type="entry name" value="Ig-like_dom_sf"/>
</dbReference>
<evidence type="ECO:0000256" key="6">
    <source>
        <dbReference type="ARBA" id="ARBA00022989"/>
    </source>
</evidence>
<dbReference type="Ensembl" id="ENSCPVT00000028235.1">
    <property type="protein sequence ID" value="ENSCPVP00000025168.1"/>
    <property type="gene ID" value="ENSCPVG00000015596.2"/>
</dbReference>
<dbReference type="InterPro" id="IPR003599">
    <property type="entry name" value="Ig_sub"/>
</dbReference>
<protein>
    <submittedName>
        <fullName evidence="13">Uncharacterized protein</fullName>
    </submittedName>
</protein>
<dbReference type="InterPro" id="IPR003987">
    <property type="entry name" value="ICAM_VCAM_N"/>
</dbReference>
<evidence type="ECO:0000313" key="13">
    <source>
        <dbReference type="Ensembl" id="ENSCPVP00000025168.1"/>
    </source>
</evidence>
<evidence type="ECO:0000256" key="1">
    <source>
        <dbReference type="ARBA" id="ARBA00004479"/>
    </source>
</evidence>
<evidence type="ECO:0000256" key="8">
    <source>
        <dbReference type="ARBA" id="ARBA00023157"/>
    </source>
</evidence>
<dbReference type="FunFam" id="2.60.40.10:FF:000641">
    <property type="entry name" value="Intercellular adhesion molecule 1"/>
    <property type="match status" value="2"/>
</dbReference>
<dbReference type="SUPFAM" id="SSF48726">
    <property type="entry name" value="Immunoglobulin"/>
    <property type="match status" value="7"/>
</dbReference>
<feature type="region of interest" description="Disordered" evidence="11">
    <location>
        <begin position="541"/>
        <end position="688"/>
    </location>
</feature>
<evidence type="ECO:0000256" key="10">
    <source>
        <dbReference type="ARBA" id="ARBA00023319"/>
    </source>
</evidence>
<evidence type="ECO:0000256" key="9">
    <source>
        <dbReference type="ARBA" id="ARBA00023180"/>
    </source>
</evidence>
<feature type="region of interest" description="Disordered" evidence="11">
    <location>
        <begin position="1"/>
        <end position="74"/>
    </location>
</feature>
<keyword evidence="10" id="KW-0393">Immunoglobulin domain</keyword>
<dbReference type="Pfam" id="PF21146">
    <property type="entry name" value="ICAM1_3_5_D2"/>
    <property type="match status" value="1"/>
</dbReference>
<evidence type="ECO:0000313" key="14">
    <source>
        <dbReference type="Proteomes" id="UP000694382"/>
    </source>
</evidence>
<dbReference type="PROSITE" id="PS50835">
    <property type="entry name" value="IG_LIKE"/>
    <property type="match status" value="4"/>
</dbReference>
<dbReference type="Pfam" id="PF13927">
    <property type="entry name" value="Ig_3"/>
    <property type="match status" value="2"/>
</dbReference>
<reference evidence="13" key="2">
    <citation type="submission" date="2025-09" db="UniProtKB">
        <authorList>
            <consortium name="Ensembl"/>
        </authorList>
    </citation>
    <scope>IDENTIFICATION</scope>
</reference>
<dbReference type="SMART" id="SM00408">
    <property type="entry name" value="IGc2"/>
    <property type="match status" value="5"/>
</dbReference>
<dbReference type="SMART" id="SM00409">
    <property type="entry name" value="IG"/>
    <property type="match status" value="6"/>
</dbReference>
<dbReference type="PANTHER" id="PTHR13771:SF9">
    <property type="entry name" value="INTERCELLULAR ADHESION MOLECULE 5"/>
    <property type="match status" value="1"/>
</dbReference>
<feature type="compositionally biased region" description="Gly residues" evidence="11">
    <location>
        <begin position="658"/>
        <end position="688"/>
    </location>
</feature>
<feature type="compositionally biased region" description="Polar residues" evidence="11">
    <location>
        <begin position="555"/>
        <end position="565"/>
    </location>
</feature>
<dbReference type="PRINTS" id="PR01472">
    <property type="entry name" value="ICAMVCAM1"/>
</dbReference>
<dbReference type="InterPro" id="IPR047012">
    <property type="entry name" value="ICAM_VCAM"/>
</dbReference>
<feature type="compositionally biased region" description="Gly residues" evidence="11">
    <location>
        <begin position="633"/>
        <end position="649"/>
    </location>
</feature>
<dbReference type="Proteomes" id="UP000694382">
    <property type="component" value="Unassembled WGS sequence"/>
</dbReference>
<keyword evidence="2 12" id="KW-0812">Transmembrane</keyword>
<evidence type="ECO:0000256" key="12">
    <source>
        <dbReference type="SAM" id="Phobius"/>
    </source>
</evidence>